<accession>A0ABW2G823</accession>
<evidence type="ECO:0000313" key="9">
    <source>
        <dbReference type="Proteomes" id="UP001596435"/>
    </source>
</evidence>
<dbReference type="InterPro" id="IPR035965">
    <property type="entry name" value="PAS-like_dom_sf"/>
</dbReference>
<feature type="domain" description="ANTAR" evidence="7">
    <location>
        <begin position="24"/>
        <end position="85"/>
    </location>
</feature>
<organism evidence="8 9">
    <name type="scientific">Kitasatospora paranensis</name>
    <dbReference type="NCBI Taxonomy" id="258053"/>
    <lineage>
        <taxon>Bacteria</taxon>
        <taxon>Bacillati</taxon>
        <taxon>Actinomycetota</taxon>
        <taxon>Actinomycetes</taxon>
        <taxon>Kitasatosporales</taxon>
        <taxon>Streptomycetaceae</taxon>
        <taxon>Kitasatospora</taxon>
    </lineage>
</organism>
<evidence type="ECO:0000256" key="6">
    <source>
        <dbReference type="SAM" id="MobiDB-lite"/>
    </source>
</evidence>
<dbReference type="PANTHER" id="PTHR43156">
    <property type="entry name" value="STAGE II SPORULATION PROTEIN E-RELATED"/>
    <property type="match status" value="1"/>
</dbReference>
<dbReference type="SUPFAM" id="SSF81606">
    <property type="entry name" value="PP2C-like"/>
    <property type="match status" value="1"/>
</dbReference>
<evidence type="ECO:0000256" key="1">
    <source>
        <dbReference type="ARBA" id="ARBA00022679"/>
    </source>
</evidence>
<dbReference type="InterPro" id="IPR003018">
    <property type="entry name" value="GAF"/>
</dbReference>
<keyword evidence="2" id="KW-0418">Kinase</keyword>
<evidence type="ECO:0000256" key="3">
    <source>
        <dbReference type="ARBA" id="ARBA00022801"/>
    </source>
</evidence>
<dbReference type="Gene3D" id="3.60.40.10">
    <property type="entry name" value="PPM-type phosphatase domain"/>
    <property type="match status" value="1"/>
</dbReference>
<dbReference type="InterPro" id="IPR029016">
    <property type="entry name" value="GAF-like_dom_sf"/>
</dbReference>
<dbReference type="Proteomes" id="UP001596435">
    <property type="component" value="Unassembled WGS sequence"/>
</dbReference>
<dbReference type="InterPro" id="IPR005561">
    <property type="entry name" value="ANTAR"/>
</dbReference>
<evidence type="ECO:0000256" key="4">
    <source>
        <dbReference type="ARBA" id="ARBA00023015"/>
    </source>
</evidence>
<dbReference type="SMART" id="SM01012">
    <property type="entry name" value="ANTAR"/>
    <property type="match status" value="1"/>
</dbReference>
<keyword evidence="5" id="KW-0804">Transcription</keyword>
<evidence type="ECO:0000256" key="2">
    <source>
        <dbReference type="ARBA" id="ARBA00022777"/>
    </source>
</evidence>
<dbReference type="InterPro" id="IPR036388">
    <property type="entry name" value="WH-like_DNA-bd_sf"/>
</dbReference>
<evidence type="ECO:0000313" key="8">
    <source>
        <dbReference type="EMBL" id="MFC7184920.1"/>
    </source>
</evidence>
<feature type="compositionally biased region" description="Low complexity" evidence="6">
    <location>
        <begin position="88"/>
        <end position="105"/>
    </location>
</feature>
<keyword evidence="3" id="KW-0378">Hydrolase</keyword>
<dbReference type="SUPFAM" id="SSF52172">
    <property type="entry name" value="CheY-like"/>
    <property type="match status" value="1"/>
</dbReference>
<dbReference type="PANTHER" id="PTHR43156:SF2">
    <property type="entry name" value="STAGE II SPORULATION PROTEIN E"/>
    <property type="match status" value="1"/>
</dbReference>
<dbReference type="Gene3D" id="3.30.450.20">
    <property type="entry name" value="PAS domain"/>
    <property type="match status" value="2"/>
</dbReference>
<keyword evidence="9" id="KW-1185">Reference proteome</keyword>
<name>A0ABW2G823_9ACTN</name>
<feature type="region of interest" description="Disordered" evidence="6">
    <location>
        <begin position="88"/>
        <end position="133"/>
    </location>
</feature>
<dbReference type="Gene3D" id="1.10.10.10">
    <property type="entry name" value="Winged helix-like DNA-binding domain superfamily/Winged helix DNA-binding domain"/>
    <property type="match status" value="1"/>
</dbReference>
<dbReference type="SUPFAM" id="SSF55781">
    <property type="entry name" value="GAF domain-like"/>
    <property type="match status" value="1"/>
</dbReference>
<dbReference type="Pfam" id="PF07228">
    <property type="entry name" value="SpoIIE"/>
    <property type="match status" value="1"/>
</dbReference>
<protein>
    <submittedName>
        <fullName evidence="8">SpoIIE family protein phosphatase</fullName>
    </submittedName>
</protein>
<sequence>MAEGTDRADGDGTDPERAVLEAAVARLRSEVEGLRTAMRSRAVIEQAKGLLVERFACTPDEAFEQLSARSQDANRKVAEIAAELLAAATPPAAPGKPGRAPTPAAGRDRGAARPPIPPRAPSPAPAAGSQAAAPPGGYAALRQLAAGVLARASGADDLARLLAGSALAPLGATAVVLALREPDGALRLVGSHGADARRLSQWRRIPPLRVLPLTEAVRSGTAVWVHDRAEFAARYPDLGGADLVPGQSVCALPLRVRGRVTGAMKLGWPEPYTPDPAAEAFLADLADLCADRLDRLARAAGASRPAVQPWFRAVVDTLLDPVLVLGAVHDADGRTVDLVVEHANTATVDLAGRTAADLAGRRLSELYPGMVAAGIFRHILDTATTGVPYTGASEQFTEVVEGAVRTSAMTLRAAPYPDGALLTWRAHDEQRRRESQLDQAQRLARLGTWGWEAGSARIGCSPEALRLLGLPGDDRTGATPGEALAAVAPADRAAVRDAAGRLFGGESPATIEFRAGRDGARHLRVLAEAEPGPAGEAPSAVHGVLQDVTRWRRAEQALAGTRNRLADQRRRTEAEHRAVEALQSALTSAPAGPLPTGLESAVRYLAAEREGRVGGDWYDVLPLPDGTVLVVAGDVSGHGLAAAARMAGLRYALRGLAYTGAEPGDLLGRLNRMLCHQHADHTATAVCGRLDPATGVLRWARAGHLPPLLSREGTARLLDPPEGLLLGAVPRAGYATAELRLHPGDVLLLYTDGLVVRRGADLGGRLARLRLAVDEYRAGDLDGCLDHVLRRMAAPSALDDTCLVGLRLRTPAGPGDGPIVENRAPARTGGPA</sequence>
<dbReference type="InterPro" id="IPR036457">
    <property type="entry name" value="PPM-type-like_dom_sf"/>
</dbReference>
<dbReference type="InterPro" id="IPR001932">
    <property type="entry name" value="PPM-type_phosphatase-like_dom"/>
</dbReference>
<dbReference type="Gene3D" id="3.30.450.40">
    <property type="match status" value="1"/>
</dbReference>
<dbReference type="SUPFAM" id="SSF55785">
    <property type="entry name" value="PYP-like sensor domain (PAS domain)"/>
    <property type="match status" value="2"/>
</dbReference>
<dbReference type="SMART" id="SM00331">
    <property type="entry name" value="PP2C_SIG"/>
    <property type="match status" value="1"/>
</dbReference>
<proteinExistence type="predicted"/>
<reference evidence="9" key="1">
    <citation type="journal article" date="2019" name="Int. J. Syst. Evol. Microbiol.">
        <title>The Global Catalogue of Microorganisms (GCM) 10K type strain sequencing project: providing services to taxonomists for standard genome sequencing and annotation.</title>
        <authorList>
            <consortium name="The Broad Institute Genomics Platform"/>
            <consortium name="The Broad Institute Genome Sequencing Center for Infectious Disease"/>
            <person name="Wu L."/>
            <person name="Ma J."/>
        </authorList>
    </citation>
    <scope>NUCLEOTIDE SEQUENCE [LARGE SCALE GENOMIC DNA]</scope>
    <source>
        <strain evidence="9">CGMCC 1.12859</strain>
    </source>
</reference>
<dbReference type="RefSeq" id="WP_380233051.1">
    <property type="nucleotide sequence ID" value="NZ_JBHTAJ010000128.1"/>
</dbReference>
<keyword evidence="1" id="KW-0808">Transferase</keyword>
<keyword evidence="4" id="KW-0805">Transcription regulation</keyword>
<feature type="compositionally biased region" description="Pro residues" evidence="6">
    <location>
        <begin position="114"/>
        <end position="124"/>
    </location>
</feature>
<dbReference type="InterPro" id="IPR052016">
    <property type="entry name" value="Bact_Sigma-Reg"/>
</dbReference>
<evidence type="ECO:0000259" key="7">
    <source>
        <dbReference type="PROSITE" id="PS50921"/>
    </source>
</evidence>
<dbReference type="InterPro" id="IPR011006">
    <property type="entry name" value="CheY-like_superfamily"/>
</dbReference>
<dbReference type="Pfam" id="PF13185">
    <property type="entry name" value="GAF_2"/>
    <property type="match status" value="1"/>
</dbReference>
<evidence type="ECO:0000256" key="5">
    <source>
        <dbReference type="ARBA" id="ARBA00023163"/>
    </source>
</evidence>
<dbReference type="Pfam" id="PF03861">
    <property type="entry name" value="ANTAR"/>
    <property type="match status" value="1"/>
</dbReference>
<dbReference type="PROSITE" id="PS50921">
    <property type="entry name" value="ANTAR"/>
    <property type="match status" value="1"/>
</dbReference>
<gene>
    <name evidence="8" type="ORF">ACFQMG_35780</name>
</gene>
<dbReference type="EMBL" id="JBHTAJ010000128">
    <property type="protein sequence ID" value="MFC7184920.1"/>
    <property type="molecule type" value="Genomic_DNA"/>
</dbReference>
<comment type="caution">
    <text evidence="8">The sequence shown here is derived from an EMBL/GenBank/DDBJ whole genome shotgun (WGS) entry which is preliminary data.</text>
</comment>